<comment type="subcellular location">
    <subcellularLocation>
        <location evidence="2">Nucleus</location>
        <location evidence="2">Nucleolus</location>
    </subcellularLocation>
    <subcellularLocation>
        <location evidence="3">Nucleus</location>
        <location evidence="3">Nucleoplasm</location>
    </subcellularLocation>
</comment>
<evidence type="ECO:0000256" key="12">
    <source>
        <dbReference type="ARBA" id="ARBA00051010"/>
    </source>
</evidence>
<dbReference type="GO" id="GO:0008198">
    <property type="term" value="F:ferrous iron binding"/>
    <property type="evidence" value="ECO:0007669"/>
    <property type="project" value="TreeGrafter"/>
</dbReference>
<accession>A0A0B6XZA7</accession>
<evidence type="ECO:0000256" key="19">
    <source>
        <dbReference type="ARBA" id="ARBA00052627"/>
    </source>
</evidence>
<evidence type="ECO:0000256" key="11">
    <source>
        <dbReference type="ARBA" id="ARBA00023242"/>
    </source>
</evidence>
<dbReference type="InterPro" id="IPR005123">
    <property type="entry name" value="Oxoglu/Fe-dep_dioxygenase_dom"/>
</dbReference>
<proteinExistence type="predicted"/>
<evidence type="ECO:0000256" key="5">
    <source>
        <dbReference type="ARBA" id="ARBA00022763"/>
    </source>
</evidence>
<keyword evidence="10" id="KW-0234">DNA repair</keyword>
<keyword evidence="4" id="KW-0479">Metal-binding</keyword>
<evidence type="ECO:0000256" key="26">
    <source>
        <dbReference type="ARBA" id="ARBA00081727"/>
    </source>
</evidence>
<comment type="catalytic activity">
    <reaction evidence="21">
        <text>a methylated nucleobase within DNA + 2-oxoglutarate + O2 = a nucleobase within DNA + formaldehyde + succinate + CO2</text>
        <dbReference type="Rhea" id="RHEA:30299"/>
        <dbReference type="Rhea" id="RHEA-COMP:12192"/>
        <dbReference type="Rhea" id="RHEA-COMP:12193"/>
        <dbReference type="ChEBI" id="CHEBI:15379"/>
        <dbReference type="ChEBI" id="CHEBI:16526"/>
        <dbReference type="ChEBI" id="CHEBI:16810"/>
        <dbReference type="ChEBI" id="CHEBI:16842"/>
        <dbReference type="ChEBI" id="CHEBI:30031"/>
        <dbReference type="ChEBI" id="CHEBI:32875"/>
        <dbReference type="ChEBI" id="CHEBI:64428"/>
        <dbReference type="EC" id="1.14.11.33"/>
    </reaction>
    <physiologicalReaction direction="left-to-right" evidence="21">
        <dbReference type="Rhea" id="RHEA:30300"/>
    </physiologicalReaction>
</comment>
<dbReference type="InterPro" id="IPR037151">
    <property type="entry name" value="AlkB-like_sf"/>
</dbReference>
<evidence type="ECO:0000256" key="3">
    <source>
        <dbReference type="ARBA" id="ARBA00004642"/>
    </source>
</evidence>
<evidence type="ECO:0000259" key="28">
    <source>
        <dbReference type="PROSITE" id="PS51471"/>
    </source>
</evidence>
<dbReference type="GO" id="GO:0006307">
    <property type="term" value="P:DNA alkylation repair"/>
    <property type="evidence" value="ECO:0007669"/>
    <property type="project" value="UniProtKB-ARBA"/>
</dbReference>
<feature type="binding site" evidence="27">
    <location>
        <position position="48"/>
    </location>
    <ligand>
        <name>2-oxoglutarate</name>
        <dbReference type="ChEBI" id="CHEBI:16810"/>
    </ligand>
</feature>
<keyword evidence="5" id="KW-0227">DNA damage</keyword>
<evidence type="ECO:0000256" key="6">
    <source>
        <dbReference type="ARBA" id="ARBA00022842"/>
    </source>
</evidence>
<dbReference type="InterPro" id="IPR027450">
    <property type="entry name" value="AlkB-like"/>
</dbReference>
<evidence type="ECO:0000256" key="17">
    <source>
        <dbReference type="ARBA" id="ARBA00051755"/>
    </source>
</evidence>
<comment type="catalytic activity">
    <reaction evidence="13">
        <text>an N(3)-methyl-2'-deoxycytidine in single-stranded DNA + 2-oxoglutarate + O2 = a 2'-deoxycytidine in single-stranded DNA + formaldehyde + succinate + CO2 + H(+)</text>
        <dbReference type="Rhea" id="RHEA:70435"/>
        <dbReference type="Rhea" id="RHEA-COMP:12846"/>
        <dbReference type="Rhea" id="RHEA-COMP:17894"/>
        <dbReference type="ChEBI" id="CHEBI:15378"/>
        <dbReference type="ChEBI" id="CHEBI:15379"/>
        <dbReference type="ChEBI" id="CHEBI:16526"/>
        <dbReference type="ChEBI" id="CHEBI:16810"/>
        <dbReference type="ChEBI" id="CHEBI:16842"/>
        <dbReference type="ChEBI" id="CHEBI:30031"/>
        <dbReference type="ChEBI" id="CHEBI:85452"/>
        <dbReference type="ChEBI" id="CHEBI:139075"/>
    </reaction>
    <physiologicalReaction direction="left-to-right" evidence="13">
        <dbReference type="Rhea" id="RHEA:70436"/>
    </physiologicalReaction>
</comment>
<feature type="binding site" evidence="27">
    <location>
        <position position="60"/>
    </location>
    <ligand>
        <name>2-oxoglutarate</name>
        <dbReference type="ChEBI" id="CHEBI:16810"/>
    </ligand>
</feature>
<keyword evidence="11" id="KW-0539">Nucleus</keyword>
<comment type="catalytic activity">
    <reaction evidence="17">
        <text>a 1,N(2)-etheno-2'-deoxyguanosine in double-stranded DNA + 2-oxoglutarate + O2 + H2O = a 2'-deoxyguanosine in double-stranded DNA + glyoxal + succinate + CO2</text>
        <dbReference type="Rhea" id="RHEA:70487"/>
        <dbReference type="Rhea" id="RHEA-COMP:17910"/>
        <dbReference type="Rhea" id="RHEA-COMP:17912"/>
        <dbReference type="ChEBI" id="CHEBI:15377"/>
        <dbReference type="ChEBI" id="CHEBI:15379"/>
        <dbReference type="ChEBI" id="CHEBI:16526"/>
        <dbReference type="ChEBI" id="CHEBI:16810"/>
        <dbReference type="ChEBI" id="CHEBI:30031"/>
        <dbReference type="ChEBI" id="CHEBI:34779"/>
        <dbReference type="ChEBI" id="CHEBI:85445"/>
        <dbReference type="ChEBI" id="CHEBI:189586"/>
    </reaction>
    <physiologicalReaction direction="left-to-right" evidence="17">
        <dbReference type="Rhea" id="RHEA:70488"/>
    </physiologicalReaction>
</comment>
<evidence type="ECO:0000256" key="2">
    <source>
        <dbReference type="ARBA" id="ARBA00004604"/>
    </source>
</evidence>
<keyword evidence="6" id="KW-0460">Magnesium</keyword>
<dbReference type="GO" id="GO:0051747">
    <property type="term" value="F:cytosine C-5 DNA demethylase activity"/>
    <property type="evidence" value="ECO:0007669"/>
    <property type="project" value="TreeGrafter"/>
</dbReference>
<evidence type="ECO:0000256" key="18">
    <source>
        <dbReference type="ARBA" id="ARBA00052597"/>
    </source>
</evidence>
<dbReference type="GO" id="GO:0005654">
    <property type="term" value="C:nucleoplasm"/>
    <property type="evidence" value="ECO:0007669"/>
    <property type="project" value="UniProtKB-SubCell"/>
</dbReference>
<gene>
    <name evidence="29" type="primary">ORF6991</name>
</gene>
<dbReference type="PROSITE" id="PS51471">
    <property type="entry name" value="FE2OG_OXY"/>
    <property type="match status" value="1"/>
</dbReference>
<evidence type="ECO:0000256" key="27">
    <source>
        <dbReference type="PIRSR" id="PIRSR632852-1"/>
    </source>
</evidence>
<reference evidence="29" key="1">
    <citation type="submission" date="2014-12" db="EMBL/GenBank/DDBJ databases">
        <title>Insight into the proteome of Arion vulgaris.</title>
        <authorList>
            <person name="Aradska J."/>
            <person name="Bulat T."/>
            <person name="Smidak R."/>
            <person name="Sarate P."/>
            <person name="Gangsoo J."/>
            <person name="Sialana F."/>
            <person name="Bilban M."/>
            <person name="Lubec G."/>
        </authorList>
    </citation>
    <scope>NUCLEOTIDE SEQUENCE</scope>
    <source>
        <tissue evidence="29">Skin</tissue>
    </source>
</reference>
<evidence type="ECO:0000256" key="25">
    <source>
        <dbReference type="ARBA" id="ARBA00077989"/>
    </source>
</evidence>
<dbReference type="GO" id="GO:0035516">
    <property type="term" value="F:broad specificity oxidative DNA demethylase activity"/>
    <property type="evidence" value="ECO:0007669"/>
    <property type="project" value="UniProtKB-EC"/>
</dbReference>
<evidence type="ECO:0000256" key="1">
    <source>
        <dbReference type="ARBA" id="ARBA00001954"/>
    </source>
</evidence>
<feature type="binding site" evidence="27">
    <location>
        <position position="137"/>
    </location>
    <ligand>
        <name>2-oxoglutarate</name>
        <dbReference type="ChEBI" id="CHEBI:16810"/>
    </ligand>
</feature>
<comment type="catalytic activity">
    <reaction evidence="18">
        <text>a 3,N(4)-etheno-2'-deoxycytidine in single-stranded DNA + 2-oxoglutarate + O2 + H2O = a 2'-deoxycytidine in single-stranded DNA + glyoxal + succinate + CO2</text>
        <dbReference type="Rhea" id="RHEA:70471"/>
        <dbReference type="Rhea" id="RHEA-COMP:12846"/>
        <dbReference type="Rhea" id="RHEA-COMP:17906"/>
        <dbReference type="ChEBI" id="CHEBI:15377"/>
        <dbReference type="ChEBI" id="CHEBI:15379"/>
        <dbReference type="ChEBI" id="CHEBI:16526"/>
        <dbReference type="ChEBI" id="CHEBI:16810"/>
        <dbReference type="ChEBI" id="CHEBI:30031"/>
        <dbReference type="ChEBI" id="CHEBI:34779"/>
        <dbReference type="ChEBI" id="CHEBI:85452"/>
        <dbReference type="ChEBI" id="CHEBI:189585"/>
    </reaction>
    <physiologicalReaction direction="left-to-right" evidence="18">
        <dbReference type="Rhea" id="RHEA:70472"/>
    </physiologicalReaction>
</comment>
<dbReference type="FunFam" id="2.60.120.590:FF:000004">
    <property type="entry name" value="DNA oxidative demethylase ALKBH2"/>
    <property type="match status" value="1"/>
</dbReference>
<keyword evidence="7" id="KW-0223">Dioxygenase</keyword>
<evidence type="ECO:0000256" key="15">
    <source>
        <dbReference type="ARBA" id="ARBA00051376"/>
    </source>
</evidence>
<evidence type="ECO:0000313" key="29">
    <source>
        <dbReference type="EMBL" id="CEK49244.1"/>
    </source>
</evidence>
<keyword evidence="9" id="KW-0408">Iron</keyword>
<dbReference type="AlphaFoldDB" id="A0A0B6XZA7"/>
<dbReference type="EMBL" id="HACG01002379">
    <property type="protein sequence ID" value="CEK49244.1"/>
    <property type="molecule type" value="Transcribed_RNA"/>
</dbReference>
<sequence length="154" mass="17670">QVAHGDTGLTYTFSGNTVPARPWTSLLTKIRDQISQATGLNFNFVLVNRYNDGHDYMGEHKDAEKDLFPGYPIASLTLGQPRDFVFRHQDSRGKNAKRQIDPVTTRLEHGMLLLMKHPTNSFWYHSLPRRTKAFGVRINMTFRKMQPSHCKPAL</sequence>
<comment type="catalytic activity">
    <reaction evidence="19">
        <text>a 1,N(6)-etheno-2'-deoxyadenosine in double-stranded DNA + 2-oxoglutarate + O2 + H2O = a 2'-deoxyadenosine in double-stranded DNA + glyoxal + succinate + CO2</text>
        <dbReference type="Rhea" id="RHEA:70463"/>
        <dbReference type="Rhea" id="RHEA-COMP:17897"/>
        <dbReference type="Rhea" id="RHEA-COMP:17903"/>
        <dbReference type="ChEBI" id="CHEBI:15377"/>
        <dbReference type="ChEBI" id="CHEBI:15379"/>
        <dbReference type="ChEBI" id="CHEBI:16526"/>
        <dbReference type="ChEBI" id="CHEBI:16810"/>
        <dbReference type="ChEBI" id="CHEBI:30031"/>
        <dbReference type="ChEBI" id="CHEBI:34779"/>
        <dbReference type="ChEBI" id="CHEBI:90615"/>
        <dbReference type="ChEBI" id="CHEBI:189583"/>
    </reaction>
    <physiologicalReaction direction="left-to-right" evidence="19">
        <dbReference type="Rhea" id="RHEA:70464"/>
    </physiologicalReaction>
</comment>
<organism evidence="29">
    <name type="scientific">Arion vulgaris</name>
    <dbReference type="NCBI Taxonomy" id="1028688"/>
    <lineage>
        <taxon>Eukaryota</taxon>
        <taxon>Metazoa</taxon>
        <taxon>Spiralia</taxon>
        <taxon>Lophotrochozoa</taxon>
        <taxon>Mollusca</taxon>
        <taxon>Gastropoda</taxon>
        <taxon>Heterobranchia</taxon>
        <taxon>Euthyneura</taxon>
        <taxon>Panpulmonata</taxon>
        <taxon>Eupulmonata</taxon>
        <taxon>Stylommatophora</taxon>
        <taxon>Helicina</taxon>
        <taxon>Arionoidea</taxon>
        <taxon>Arionidae</taxon>
        <taxon>Arion</taxon>
    </lineage>
</organism>
<comment type="catalytic activity">
    <reaction evidence="12">
        <text>an N(1)-methyl-2'-deoxyadenosine in single-stranded DNA + 2-oxoglutarate + O2 = a 2'-deoxyadenosine in single-stranded DNA + formaldehyde + succinate + CO2 + H(+)</text>
        <dbReference type="Rhea" id="RHEA:70447"/>
        <dbReference type="Rhea" id="RHEA-COMP:17895"/>
        <dbReference type="Rhea" id="RHEA-COMP:17896"/>
        <dbReference type="ChEBI" id="CHEBI:15378"/>
        <dbReference type="ChEBI" id="CHEBI:15379"/>
        <dbReference type="ChEBI" id="CHEBI:16526"/>
        <dbReference type="ChEBI" id="CHEBI:16810"/>
        <dbReference type="ChEBI" id="CHEBI:16842"/>
        <dbReference type="ChEBI" id="CHEBI:30031"/>
        <dbReference type="ChEBI" id="CHEBI:90615"/>
        <dbReference type="ChEBI" id="CHEBI:139096"/>
    </reaction>
    <physiologicalReaction direction="left-to-right" evidence="12">
        <dbReference type="Rhea" id="RHEA:70448"/>
    </physiologicalReaction>
</comment>
<comment type="catalytic activity">
    <reaction evidence="16">
        <text>a 3,N(4)-etheno-2'-deoxycytidine in double-stranded DNA + 2-oxoglutarate + O2 + H2O = a 2'-deoxycytidine in double-stranded DNA + glyoxal + succinate + CO2</text>
        <dbReference type="Rhea" id="RHEA:70467"/>
        <dbReference type="Rhea" id="RHEA-COMP:17070"/>
        <dbReference type="Rhea" id="RHEA-COMP:17905"/>
        <dbReference type="ChEBI" id="CHEBI:15377"/>
        <dbReference type="ChEBI" id="CHEBI:15379"/>
        <dbReference type="ChEBI" id="CHEBI:16526"/>
        <dbReference type="ChEBI" id="CHEBI:16810"/>
        <dbReference type="ChEBI" id="CHEBI:30031"/>
        <dbReference type="ChEBI" id="CHEBI:34779"/>
        <dbReference type="ChEBI" id="CHEBI:85452"/>
        <dbReference type="ChEBI" id="CHEBI:189585"/>
    </reaction>
    <physiologicalReaction direction="left-to-right" evidence="16">
        <dbReference type="Rhea" id="RHEA:70468"/>
    </physiologicalReaction>
</comment>
<dbReference type="Gene3D" id="2.60.120.590">
    <property type="entry name" value="Alpha-ketoglutarate-dependent dioxygenase AlkB-like"/>
    <property type="match status" value="1"/>
</dbReference>
<dbReference type="Pfam" id="PF13532">
    <property type="entry name" value="2OG-FeII_Oxy_2"/>
    <property type="match status" value="1"/>
</dbReference>
<evidence type="ECO:0000256" key="10">
    <source>
        <dbReference type="ARBA" id="ARBA00023204"/>
    </source>
</evidence>
<feature type="binding site" evidence="27">
    <location>
        <position position="50"/>
    </location>
    <ligand>
        <name>2-oxoglutarate</name>
        <dbReference type="ChEBI" id="CHEBI:16810"/>
    </ligand>
</feature>
<evidence type="ECO:0000256" key="23">
    <source>
        <dbReference type="ARBA" id="ARBA00066725"/>
    </source>
</evidence>
<feature type="binding site" evidence="27">
    <location>
        <position position="125"/>
    </location>
    <ligand>
        <name>2-oxoglutarate</name>
        <dbReference type="ChEBI" id="CHEBI:16810"/>
    </ligand>
</feature>
<comment type="catalytic activity">
    <reaction evidence="15">
        <text>an N(3)-methyl-2'-deoxycytidine in double-stranded DNA + 2-oxoglutarate + O2 = a 2'-deoxycytidine in double-stranded DNA + formaldehyde + succinate + CO2 + H(+)</text>
        <dbReference type="Rhea" id="RHEA:70439"/>
        <dbReference type="Rhea" id="RHEA-COMP:14237"/>
        <dbReference type="Rhea" id="RHEA-COMP:17070"/>
        <dbReference type="ChEBI" id="CHEBI:15378"/>
        <dbReference type="ChEBI" id="CHEBI:15379"/>
        <dbReference type="ChEBI" id="CHEBI:16526"/>
        <dbReference type="ChEBI" id="CHEBI:16810"/>
        <dbReference type="ChEBI" id="CHEBI:16842"/>
        <dbReference type="ChEBI" id="CHEBI:30031"/>
        <dbReference type="ChEBI" id="CHEBI:85452"/>
        <dbReference type="ChEBI" id="CHEBI:139075"/>
    </reaction>
    <physiologicalReaction direction="left-to-right" evidence="15">
        <dbReference type="Rhea" id="RHEA:70440"/>
    </physiologicalReaction>
</comment>
<comment type="subunit">
    <text evidence="22">Interacts with PCNA homotrimer; this interaction is enhanced during the S-phase of the cell cycle. Interacts with nucleolar proteins NCL, UBTF and NPM1. Interacts with XRCC5-XRCC6 heterodimer.</text>
</comment>
<dbReference type="InterPro" id="IPR032852">
    <property type="entry name" value="ALKBH2"/>
</dbReference>
<dbReference type="GO" id="GO:0005730">
    <property type="term" value="C:nucleolus"/>
    <property type="evidence" value="ECO:0007669"/>
    <property type="project" value="UniProtKB-SubCell"/>
</dbReference>
<evidence type="ECO:0000256" key="13">
    <source>
        <dbReference type="ARBA" id="ARBA00051165"/>
    </source>
</evidence>
<keyword evidence="8" id="KW-0560">Oxidoreductase</keyword>
<evidence type="ECO:0000256" key="9">
    <source>
        <dbReference type="ARBA" id="ARBA00023004"/>
    </source>
</evidence>
<dbReference type="PANTHER" id="PTHR31573">
    <property type="entry name" value="ALPHA-KETOGLUTARATE-DEPENDENT DIOXYGENASE ALKB HOMOLOG 2"/>
    <property type="match status" value="1"/>
</dbReference>
<evidence type="ECO:0000256" key="4">
    <source>
        <dbReference type="ARBA" id="ARBA00022723"/>
    </source>
</evidence>
<feature type="non-terminal residue" evidence="29">
    <location>
        <position position="1"/>
    </location>
</feature>
<comment type="cofactor">
    <cofactor evidence="1">
        <name>Fe(2+)</name>
        <dbReference type="ChEBI" id="CHEBI:29033"/>
    </cofactor>
</comment>
<evidence type="ECO:0000256" key="7">
    <source>
        <dbReference type="ARBA" id="ARBA00022964"/>
    </source>
</evidence>
<comment type="catalytic activity">
    <reaction evidence="20">
        <text>an N(1)-methyl-2'-deoxyadenosine in double-stranded DNA + 2-oxoglutarate + O2 = a 2'-deoxyadenosine in double-stranded DNA + formaldehyde + succinate + CO2 + H(+)</text>
        <dbReference type="Rhea" id="RHEA:70443"/>
        <dbReference type="Rhea" id="RHEA-COMP:14236"/>
        <dbReference type="Rhea" id="RHEA-COMP:17897"/>
        <dbReference type="ChEBI" id="CHEBI:15378"/>
        <dbReference type="ChEBI" id="CHEBI:15379"/>
        <dbReference type="ChEBI" id="CHEBI:16526"/>
        <dbReference type="ChEBI" id="CHEBI:16810"/>
        <dbReference type="ChEBI" id="CHEBI:16842"/>
        <dbReference type="ChEBI" id="CHEBI:30031"/>
        <dbReference type="ChEBI" id="CHEBI:90615"/>
        <dbReference type="ChEBI" id="CHEBI:139096"/>
    </reaction>
    <physiologicalReaction direction="left-to-right" evidence="20">
        <dbReference type="Rhea" id="RHEA:70444"/>
    </physiologicalReaction>
</comment>
<feature type="binding site" evidence="27">
    <location>
        <begin position="11"/>
        <end position="13"/>
    </location>
    <ligand>
        <name>substrate</name>
    </ligand>
</feature>
<feature type="binding site" evidence="27">
    <location>
        <position position="143"/>
    </location>
    <ligand>
        <name>2-oxoglutarate</name>
        <dbReference type="ChEBI" id="CHEBI:16810"/>
    </ligand>
</feature>
<evidence type="ECO:0000256" key="21">
    <source>
        <dbReference type="ARBA" id="ARBA00053025"/>
    </source>
</evidence>
<protein>
    <recommendedName>
        <fullName evidence="24">DNA oxidative demethylase ALKBH2</fullName>
        <ecNumber evidence="23">1.14.11.33</ecNumber>
    </recommendedName>
    <alternativeName>
        <fullName evidence="25">Alkylated DNA repair protein alkB homolog 2</fullName>
    </alternativeName>
    <alternativeName>
        <fullName evidence="26">Alpha-ketoglutarate-dependent dioxygenase alkB homolog 2</fullName>
    </alternativeName>
</protein>
<evidence type="ECO:0000256" key="24">
    <source>
        <dbReference type="ARBA" id="ARBA00072134"/>
    </source>
</evidence>
<name>A0A0B6XZA7_9EUPU</name>
<evidence type="ECO:0000256" key="22">
    <source>
        <dbReference type="ARBA" id="ARBA00062909"/>
    </source>
</evidence>
<dbReference type="SUPFAM" id="SSF51197">
    <property type="entry name" value="Clavaminate synthase-like"/>
    <property type="match status" value="1"/>
</dbReference>
<dbReference type="EC" id="1.14.11.33" evidence="23"/>
<evidence type="ECO:0000256" key="8">
    <source>
        <dbReference type="ARBA" id="ARBA00023002"/>
    </source>
</evidence>
<evidence type="ECO:0000256" key="14">
    <source>
        <dbReference type="ARBA" id="ARBA00051189"/>
    </source>
</evidence>
<evidence type="ECO:0000256" key="20">
    <source>
        <dbReference type="ARBA" id="ARBA00052800"/>
    </source>
</evidence>
<evidence type="ECO:0000256" key="16">
    <source>
        <dbReference type="ARBA" id="ARBA00051434"/>
    </source>
</evidence>
<feature type="domain" description="Fe2OG dioxygenase" evidence="28">
    <location>
        <begin position="41"/>
        <end position="146"/>
    </location>
</feature>
<dbReference type="PANTHER" id="PTHR31573:SF1">
    <property type="entry name" value="DNA OXIDATIVE DEMETHYLASE ALKBH2"/>
    <property type="match status" value="1"/>
</dbReference>
<comment type="catalytic activity">
    <reaction evidence="14">
        <text>a 1,N(6)-etheno-2'-deoxyadenosine in single-stranded DNA + 2-oxoglutarate + O2 + H2O = a 2'-deoxyadenosine in single-stranded DNA + glyoxal + succinate + CO2</text>
        <dbReference type="Rhea" id="RHEA:70459"/>
        <dbReference type="Rhea" id="RHEA-COMP:17896"/>
        <dbReference type="Rhea" id="RHEA-COMP:17904"/>
        <dbReference type="ChEBI" id="CHEBI:15377"/>
        <dbReference type="ChEBI" id="CHEBI:15379"/>
        <dbReference type="ChEBI" id="CHEBI:16526"/>
        <dbReference type="ChEBI" id="CHEBI:16810"/>
        <dbReference type="ChEBI" id="CHEBI:30031"/>
        <dbReference type="ChEBI" id="CHEBI:34779"/>
        <dbReference type="ChEBI" id="CHEBI:90615"/>
        <dbReference type="ChEBI" id="CHEBI:189583"/>
    </reaction>
    <physiologicalReaction direction="left-to-right" evidence="14">
        <dbReference type="Rhea" id="RHEA:70460"/>
    </physiologicalReaction>
</comment>
<feature type="binding site" evidence="27">
    <location>
        <position position="141"/>
    </location>
    <ligand>
        <name>2-oxoglutarate</name>
        <dbReference type="ChEBI" id="CHEBI:16810"/>
    </ligand>
</feature>